<gene>
    <name evidence="2" type="ORF">VPR01S_28_00120</name>
</gene>
<dbReference type="SUPFAM" id="SSF55826">
    <property type="entry name" value="YbaK/ProRS associated domain"/>
    <property type="match status" value="1"/>
</dbReference>
<evidence type="ECO:0000313" key="2">
    <source>
        <dbReference type="EMBL" id="GAD69357.1"/>
    </source>
</evidence>
<evidence type="ECO:0000313" key="3">
    <source>
        <dbReference type="Proteomes" id="UP000016570"/>
    </source>
</evidence>
<dbReference type="GO" id="GO:0002161">
    <property type="term" value="F:aminoacyl-tRNA deacylase activity"/>
    <property type="evidence" value="ECO:0007669"/>
    <property type="project" value="InterPro"/>
</dbReference>
<dbReference type="STRING" id="1219065.VPR01S_28_00120"/>
<evidence type="ECO:0000259" key="1">
    <source>
        <dbReference type="Pfam" id="PF04073"/>
    </source>
</evidence>
<dbReference type="Pfam" id="PF04073">
    <property type="entry name" value="tRNA_edit"/>
    <property type="match status" value="1"/>
</dbReference>
<proteinExistence type="predicted"/>
<keyword evidence="3" id="KW-1185">Reference proteome</keyword>
<dbReference type="CDD" id="cd04332">
    <property type="entry name" value="YbaK_like"/>
    <property type="match status" value="1"/>
</dbReference>
<dbReference type="RefSeq" id="WP_021707324.1">
    <property type="nucleotide sequence ID" value="NZ_BATJ01000028.1"/>
</dbReference>
<protein>
    <recommendedName>
        <fullName evidence="1">YbaK/aminoacyl-tRNA synthetase-associated domain-containing protein</fullName>
    </recommendedName>
</protein>
<dbReference type="Gene3D" id="3.90.960.10">
    <property type="entry name" value="YbaK/aminoacyl-tRNA synthetase-associated domain"/>
    <property type="match status" value="1"/>
</dbReference>
<comment type="caution">
    <text evidence="2">The sequence shown here is derived from an EMBL/GenBank/DDBJ whole genome shotgun (WGS) entry which is preliminary data.</text>
</comment>
<dbReference type="PANTHER" id="PTHR30411:SF0">
    <property type="entry name" value="CYS-TRNA(PRO)_CYS-TRNA(CYS) DEACYLASE YBAK"/>
    <property type="match status" value="1"/>
</dbReference>
<feature type="domain" description="YbaK/aminoacyl-tRNA synthetase-associated" evidence="1">
    <location>
        <begin position="37"/>
        <end position="147"/>
    </location>
</feature>
<sequence length="160" mass="17838">MSSLEKIYQSNVGLLTQLNIRYAQWQHEPILDFVTDERVARELGWSGTHSKSLFLKLKGGDYALYLTDKDSRLDTKAIKAATGKRPSICSDKEMTRELGCVPGAVCPFGMPEQVSVIVDTRLYQHPQVLYTPGYPDMTFGISGAELANVLQALPNPLYEI</sequence>
<dbReference type="InterPro" id="IPR007214">
    <property type="entry name" value="YbaK/aa-tRNA-synth-assoc-dom"/>
</dbReference>
<accession>U3A7Q6</accession>
<dbReference type="Proteomes" id="UP000016570">
    <property type="component" value="Unassembled WGS sequence"/>
</dbReference>
<reference evidence="2 3" key="1">
    <citation type="submission" date="2013-09" db="EMBL/GenBank/DDBJ databases">
        <title>Whole genome shotgun sequence of Vibrio proteolyticus NBRC 13287.</title>
        <authorList>
            <person name="Isaki S."/>
            <person name="Hosoyama A."/>
            <person name="Numata M."/>
            <person name="Hashimoto M."/>
            <person name="Hosoyama Y."/>
            <person name="Tsuchikane K."/>
            <person name="Noguchi M."/>
            <person name="Hirakata S."/>
            <person name="Ichikawa N."/>
            <person name="Ohji S."/>
            <person name="Yamazoe A."/>
            <person name="Fujita N."/>
        </authorList>
    </citation>
    <scope>NUCLEOTIDE SEQUENCE [LARGE SCALE GENOMIC DNA]</scope>
    <source>
        <strain evidence="2 3">NBRC 13287</strain>
    </source>
</reference>
<organism evidence="2 3">
    <name type="scientific">Vibrio proteolyticus NBRC 13287</name>
    <dbReference type="NCBI Taxonomy" id="1219065"/>
    <lineage>
        <taxon>Bacteria</taxon>
        <taxon>Pseudomonadati</taxon>
        <taxon>Pseudomonadota</taxon>
        <taxon>Gammaproteobacteria</taxon>
        <taxon>Vibrionales</taxon>
        <taxon>Vibrionaceae</taxon>
        <taxon>Vibrio</taxon>
    </lineage>
</organism>
<name>U3A7Q6_VIBPR</name>
<dbReference type="eggNOG" id="COG2606">
    <property type="taxonomic scope" value="Bacteria"/>
</dbReference>
<dbReference type="AlphaFoldDB" id="U3A7Q6"/>
<dbReference type="InterPro" id="IPR036754">
    <property type="entry name" value="YbaK/aa-tRNA-synt-asso_dom_sf"/>
</dbReference>
<dbReference type="PANTHER" id="PTHR30411">
    <property type="entry name" value="CYTOPLASMIC PROTEIN"/>
    <property type="match status" value="1"/>
</dbReference>
<dbReference type="EMBL" id="BATJ01000028">
    <property type="protein sequence ID" value="GAD69357.1"/>
    <property type="molecule type" value="Genomic_DNA"/>
</dbReference>